<dbReference type="CDD" id="cd00118">
    <property type="entry name" value="LysM"/>
    <property type="match status" value="2"/>
</dbReference>
<accession>A0AB73HH34</accession>
<organism evidence="9 10">
    <name type="scientific">Pediococcus pentosaceus</name>
    <dbReference type="NCBI Taxonomy" id="1255"/>
    <lineage>
        <taxon>Bacteria</taxon>
        <taxon>Bacillati</taxon>
        <taxon>Bacillota</taxon>
        <taxon>Bacilli</taxon>
        <taxon>Lactobacillales</taxon>
        <taxon>Lactobacillaceae</taxon>
        <taxon>Pediococcus</taxon>
    </lineage>
</organism>
<evidence type="ECO:0000256" key="5">
    <source>
        <dbReference type="ARBA" id="ARBA00022801"/>
    </source>
</evidence>
<dbReference type="Pfam" id="PF00877">
    <property type="entry name" value="NLPC_P60"/>
    <property type="match status" value="1"/>
</dbReference>
<dbReference type="RefSeq" id="WP_195749825.1">
    <property type="nucleotide sequence ID" value="NZ_CP197205.1"/>
</dbReference>
<keyword evidence="3" id="KW-0732">Signal</keyword>
<dbReference type="Proteomes" id="UP001194632">
    <property type="component" value="Unassembled WGS sequence"/>
</dbReference>
<dbReference type="InterPro" id="IPR018392">
    <property type="entry name" value="LysM"/>
</dbReference>
<evidence type="ECO:0000256" key="2">
    <source>
        <dbReference type="ARBA" id="ARBA00022670"/>
    </source>
</evidence>
<keyword evidence="6" id="KW-0788">Thiol protease</keyword>
<proteinExistence type="inferred from homology"/>
<dbReference type="GO" id="GO:0006508">
    <property type="term" value="P:proteolysis"/>
    <property type="evidence" value="ECO:0007669"/>
    <property type="project" value="UniProtKB-KW"/>
</dbReference>
<feature type="domain" description="LysM" evidence="7">
    <location>
        <begin position="35"/>
        <end position="80"/>
    </location>
</feature>
<comment type="similarity">
    <text evidence="1">Belongs to the peptidase C40 family.</text>
</comment>
<sequence>MVTNSKSNASKLLLAGAAGAGLLVAGGTQVIAHADSVKVQKSDTVWALSQKYGVSVKSIESLNNINQNSHLIFVGQDINIPGKTDSKVTKITVKSGDSLSVLAEKYGVSVNAIMKANNLSSSLIIVGQSLTIPAANGSASQASSTYVPQATQQVTVQASSAATQTVVTPAPSSAATTYVAPASSAVTSQSVTSVAPSSAVSSAASSVAPSSSAVTSQAATSVAPSSAVSSAASSVAPSSSAVTSQAATSVAPSSAVSSAASSVAPSSSAVTSQAATSVAPSSAVSSAASSVAPSSSAVTSQAATSVAPSSAVSSAASSVAPSSSAVTSQAATSVAPSSAVSSAASSVAPSSSAVTSQAVTSVAPSSAATTPSYATHTSSAATTTNTTNVASSVASSSATTTTTQNTGSVTGLARSLANNTVPYVWGGKTTSGFDCSGFVSYVYQHSAGISLPSYTVAMESYVTKKSVSAAQPGDLLFWGSAGSTYHVAIYLGNNQYANAPTFGQNAKVSTISSYFYPSFAGSVR</sequence>
<dbReference type="InterPro" id="IPR038765">
    <property type="entry name" value="Papain-like_cys_pep_sf"/>
</dbReference>
<dbReference type="PROSITE" id="PS51935">
    <property type="entry name" value="NLPC_P60"/>
    <property type="match status" value="1"/>
</dbReference>
<evidence type="ECO:0000259" key="7">
    <source>
        <dbReference type="PROSITE" id="PS51782"/>
    </source>
</evidence>
<keyword evidence="4" id="KW-0677">Repeat</keyword>
<feature type="domain" description="LysM" evidence="7">
    <location>
        <begin position="89"/>
        <end position="132"/>
    </location>
</feature>
<dbReference type="PANTHER" id="PTHR47053">
    <property type="entry name" value="MUREIN DD-ENDOPEPTIDASE MEPH-RELATED"/>
    <property type="match status" value="1"/>
</dbReference>
<dbReference type="GO" id="GO:0008234">
    <property type="term" value="F:cysteine-type peptidase activity"/>
    <property type="evidence" value="ECO:0007669"/>
    <property type="project" value="UniProtKB-KW"/>
</dbReference>
<evidence type="ECO:0000313" key="9">
    <source>
        <dbReference type="EMBL" id="MBF7115335.1"/>
    </source>
</evidence>
<dbReference type="EMBL" id="JADOFP010000005">
    <property type="protein sequence ID" value="MBF7115335.1"/>
    <property type="molecule type" value="Genomic_DNA"/>
</dbReference>
<dbReference type="InterPro" id="IPR051202">
    <property type="entry name" value="Peptidase_C40"/>
</dbReference>
<evidence type="ECO:0000313" key="10">
    <source>
        <dbReference type="Proteomes" id="UP001194632"/>
    </source>
</evidence>
<evidence type="ECO:0000256" key="4">
    <source>
        <dbReference type="ARBA" id="ARBA00022737"/>
    </source>
</evidence>
<evidence type="ECO:0000259" key="8">
    <source>
        <dbReference type="PROSITE" id="PS51935"/>
    </source>
</evidence>
<dbReference type="AlphaFoldDB" id="A0AB73HH34"/>
<evidence type="ECO:0000256" key="6">
    <source>
        <dbReference type="ARBA" id="ARBA00022807"/>
    </source>
</evidence>
<dbReference type="SMART" id="SM00257">
    <property type="entry name" value="LysM"/>
    <property type="match status" value="2"/>
</dbReference>
<dbReference type="PROSITE" id="PS51782">
    <property type="entry name" value="LYSM"/>
    <property type="match status" value="2"/>
</dbReference>
<evidence type="ECO:0000256" key="1">
    <source>
        <dbReference type="ARBA" id="ARBA00007074"/>
    </source>
</evidence>
<dbReference type="Gene3D" id="3.10.350.10">
    <property type="entry name" value="LysM domain"/>
    <property type="match status" value="2"/>
</dbReference>
<name>A0AB73HH34_PEDPE</name>
<protein>
    <submittedName>
        <fullName evidence="9">DUF1175 family protein</fullName>
    </submittedName>
</protein>
<dbReference type="Pfam" id="PF01476">
    <property type="entry name" value="LysM"/>
    <property type="match status" value="2"/>
</dbReference>
<dbReference type="Gene3D" id="3.90.1720.10">
    <property type="entry name" value="endopeptidase domain like (from Nostoc punctiforme)"/>
    <property type="match status" value="1"/>
</dbReference>
<keyword evidence="5" id="KW-0378">Hydrolase</keyword>
<dbReference type="SUPFAM" id="SSF54001">
    <property type="entry name" value="Cysteine proteinases"/>
    <property type="match status" value="1"/>
</dbReference>
<reference evidence="9" key="1">
    <citation type="submission" date="2020-11" db="EMBL/GenBank/DDBJ databases">
        <title>Antibiotic susceptibility profiles of Pediococcus pentosaceus from various origins and their implications for the safety assessment of strains with food-technology applications.</title>
        <authorList>
            <person name="Shani N."/>
            <person name="Oberhaensli S."/>
            <person name="Arias E."/>
        </authorList>
    </citation>
    <scope>NUCLEOTIDE SEQUENCE</scope>
    <source>
        <strain evidence="9">FAM 24207</strain>
    </source>
</reference>
<feature type="domain" description="NlpC/P60" evidence="8">
    <location>
        <begin position="403"/>
        <end position="524"/>
    </location>
</feature>
<keyword evidence="2" id="KW-0645">Protease</keyword>
<evidence type="ECO:0000256" key="3">
    <source>
        <dbReference type="ARBA" id="ARBA00022729"/>
    </source>
</evidence>
<dbReference type="SUPFAM" id="SSF54106">
    <property type="entry name" value="LysM domain"/>
    <property type="match status" value="2"/>
</dbReference>
<dbReference type="InterPro" id="IPR000064">
    <property type="entry name" value="NLP_P60_dom"/>
</dbReference>
<comment type="caution">
    <text evidence="9">The sequence shown here is derived from an EMBL/GenBank/DDBJ whole genome shotgun (WGS) entry which is preliminary data.</text>
</comment>
<dbReference type="InterPro" id="IPR036779">
    <property type="entry name" value="LysM_dom_sf"/>
</dbReference>
<dbReference type="PANTHER" id="PTHR47053:SF1">
    <property type="entry name" value="MUREIN DD-ENDOPEPTIDASE MEPH-RELATED"/>
    <property type="match status" value="1"/>
</dbReference>
<gene>
    <name evidence="9" type="ORF">ITQ90_07570</name>
</gene>